<comment type="caution">
    <text evidence="1">The sequence shown here is derived from an EMBL/GenBank/DDBJ whole genome shotgun (WGS) entry which is preliminary data.</text>
</comment>
<sequence>MRSLNRLGAQPASLPLAADDVLEFHAARLMLLMEFCGTSGRIDGLTKMAKLDFFARYPDFFDIARAAEAAQADGMVPLPNDNRTVEAAMVRHHYGPWDKRYYHVLSHLEAKALISVTKEGKSFRLALTPLGRERAKQLAARPSFTTLVGRLKQIKATFGRKSGTYLKDMIYRLFDQEVSRREMGKVIEQ</sequence>
<name>A0A2U2J591_9SPHN</name>
<dbReference type="RefSeq" id="WP_109271632.1">
    <property type="nucleotide sequence ID" value="NZ_QFFF01000001.1"/>
</dbReference>
<dbReference type="AlphaFoldDB" id="A0A2U2J591"/>
<keyword evidence="2" id="KW-1185">Reference proteome</keyword>
<proteinExistence type="predicted"/>
<gene>
    <name evidence="1" type="ORF">DF286_11895</name>
</gene>
<dbReference type="EMBL" id="QFFF01000001">
    <property type="protein sequence ID" value="PWG03494.1"/>
    <property type="molecule type" value="Genomic_DNA"/>
</dbReference>
<evidence type="ECO:0000313" key="2">
    <source>
        <dbReference type="Proteomes" id="UP000245916"/>
    </source>
</evidence>
<organism evidence="1 2">
    <name type="scientific">Allosphingosinicella humi</name>
    <dbReference type="NCBI Taxonomy" id="2068657"/>
    <lineage>
        <taxon>Bacteria</taxon>
        <taxon>Pseudomonadati</taxon>
        <taxon>Pseudomonadota</taxon>
        <taxon>Alphaproteobacteria</taxon>
        <taxon>Sphingomonadales</taxon>
        <taxon>Sphingomonadaceae</taxon>
        <taxon>Allosphingosinicella</taxon>
    </lineage>
</organism>
<protein>
    <submittedName>
        <fullName evidence="1">Uncharacterized protein</fullName>
    </submittedName>
</protein>
<reference evidence="1 2" key="1">
    <citation type="submission" date="2018-05" db="EMBL/GenBank/DDBJ databases">
        <title>Genome of Sphingosinicella humi QZX222.</title>
        <authorList>
            <person name="Qiao Z."/>
            <person name="Wang G."/>
        </authorList>
    </citation>
    <scope>NUCLEOTIDE SEQUENCE [LARGE SCALE GENOMIC DNA]</scope>
    <source>
        <strain evidence="1 2">QZX222</strain>
    </source>
</reference>
<dbReference type="Proteomes" id="UP000245916">
    <property type="component" value="Unassembled WGS sequence"/>
</dbReference>
<accession>A0A2U2J591</accession>
<evidence type="ECO:0000313" key="1">
    <source>
        <dbReference type="EMBL" id="PWG03494.1"/>
    </source>
</evidence>
<dbReference type="OrthoDB" id="3680805at2"/>